<dbReference type="Pfam" id="PF13620">
    <property type="entry name" value="CarboxypepD_reg"/>
    <property type="match status" value="1"/>
</dbReference>
<keyword evidence="5" id="KW-0732">Signal</keyword>
<dbReference type="Gene3D" id="2.60.40.1120">
    <property type="entry name" value="Carboxypeptidase-like, regulatory domain"/>
    <property type="match status" value="1"/>
</dbReference>
<name>A0A6M4IPK0_9BACT</name>
<dbReference type="NCBIfam" id="TIGR01782">
    <property type="entry name" value="TonB-Xanth-Caul"/>
    <property type="match status" value="1"/>
</dbReference>
<dbReference type="Pfam" id="PF00593">
    <property type="entry name" value="TonB_dep_Rec_b-barrel"/>
    <property type="match status" value="1"/>
</dbReference>
<dbReference type="InterPro" id="IPR012910">
    <property type="entry name" value="Plug_dom"/>
</dbReference>
<dbReference type="Gene3D" id="2.40.170.20">
    <property type="entry name" value="TonB-dependent receptor, beta-barrel domain"/>
    <property type="match status" value="1"/>
</dbReference>
<dbReference type="SUPFAM" id="SSF56935">
    <property type="entry name" value="Porins"/>
    <property type="match status" value="1"/>
</dbReference>
<dbReference type="SUPFAM" id="SSF49452">
    <property type="entry name" value="Starch-binding domain-like"/>
    <property type="match status" value="1"/>
</dbReference>
<dbReference type="GO" id="GO:0009279">
    <property type="term" value="C:cell outer membrane"/>
    <property type="evidence" value="ECO:0007669"/>
    <property type="project" value="UniProtKB-SubCell"/>
</dbReference>
<comment type="subcellular location">
    <subcellularLocation>
        <location evidence="1 4">Cell outer membrane</location>
    </subcellularLocation>
</comment>
<dbReference type="PANTHER" id="PTHR40980">
    <property type="entry name" value="PLUG DOMAIN-CONTAINING PROTEIN"/>
    <property type="match status" value="1"/>
</dbReference>
<evidence type="ECO:0000256" key="2">
    <source>
        <dbReference type="ARBA" id="ARBA00023136"/>
    </source>
</evidence>
<organism evidence="8 9">
    <name type="scientific">Gemmatimonas groenlandica</name>
    <dbReference type="NCBI Taxonomy" id="2732249"/>
    <lineage>
        <taxon>Bacteria</taxon>
        <taxon>Pseudomonadati</taxon>
        <taxon>Gemmatimonadota</taxon>
        <taxon>Gemmatimonadia</taxon>
        <taxon>Gemmatimonadales</taxon>
        <taxon>Gemmatimonadaceae</taxon>
        <taxon>Gemmatimonas</taxon>
    </lineage>
</organism>
<keyword evidence="9" id="KW-1185">Reference proteome</keyword>
<keyword evidence="8" id="KW-0675">Receptor</keyword>
<dbReference type="GO" id="GO:0030246">
    <property type="term" value="F:carbohydrate binding"/>
    <property type="evidence" value="ECO:0007669"/>
    <property type="project" value="InterPro"/>
</dbReference>
<dbReference type="Gene3D" id="2.170.130.10">
    <property type="entry name" value="TonB-dependent receptor, plug domain"/>
    <property type="match status" value="1"/>
</dbReference>
<evidence type="ECO:0000256" key="3">
    <source>
        <dbReference type="ARBA" id="ARBA00023237"/>
    </source>
</evidence>
<evidence type="ECO:0000256" key="1">
    <source>
        <dbReference type="ARBA" id="ARBA00004442"/>
    </source>
</evidence>
<keyword evidence="2 4" id="KW-0472">Membrane</keyword>
<feature type="domain" description="TonB-dependent receptor plug" evidence="7">
    <location>
        <begin position="123"/>
        <end position="226"/>
    </location>
</feature>
<sequence length="947" mass="100691">MSIRSMAIGLLLAAAPLGAQGVVVGSVTDPNGRPLSGMLVSVDGTAIRAATQNGTYRAVNVPAGARTLTFRYIGFQAVSKSVTVSTGATATLDVKMTAAMTTLSAIEVKGQVAGQASALNQQRTAATISSVIDNELVGRLPDPNMAEALARVPGVAVLRDQGEGRFVQIRGTNADLNSMSLNGLRISSPEQNSRQLPMDIVPSDQAAQIQISKTLTPDMDADAIGGNVNIVTRTARANQPLLNATFAGGANQLGGGALVNVGANAGKRFGASQKLGAMIGGTYYKNERASQNIEGDWCSQTRNCGVAPSLTSLDAPNLFELRDYPQVNRLRAGLNGTLDYLLANNSKLFLRGTFNRFSDDEVRARARFRFRGGGGSRWTQVTPDSGITTGSQFDRDIRLREVIQDIITAQIGGEHFAGNGKALDWAIGTSRATESRPDVLTMSFRQSGMTLGYNFADPDRPRANVSVGSFDDPSRFGFNSLVREVRDTKDNDISAKLNASMPVAFGAFSGTLKGGVAARLKERENTLANTTFTSALGTNASGATGATLMSALTSETTGRTIFGGDYQFGRTFDPTRMADFIKANPNAFTLNTLTSQTTSAGGTFAVGEDVYAAYLMATLDAGALRLVPGVRVEATRVENTAKIISLNAAGTALSRPISDTTGTSNYVNVFPSINATYRVDEYTNVKAAITTALVRPQFQDMTPYVNVQAGQQTATIGNPALEATTALAYDLMIERYFRSVGFVSAGAFYKDLKNFIFPTARARRTDEALGPDATQVIQPVNGPTAKLYGFEVAWQQNLTFLPGMLAGLGLNANYTYTKSVAEIPGRGRTGVDTPLPGQTGNAGNLGVFFDRGPVSLRVGANYSGEFLSTINALTPEGDTRTRERLQWDASGSFQIRSGMKLFAEAINLSNTPLRATVGDRLNRGGGGDDPSYEFYKPWGMVGLRIER</sequence>
<evidence type="ECO:0000259" key="6">
    <source>
        <dbReference type="Pfam" id="PF00593"/>
    </source>
</evidence>
<evidence type="ECO:0000256" key="4">
    <source>
        <dbReference type="RuleBase" id="RU003357"/>
    </source>
</evidence>
<reference evidence="8 9" key="1">
    <citation type="submission" date="2020-05" db="EMBL/GenBank/DDBJ databases">
        <title>Complete genome sequence of Gemmatimonas greenlandica TET16.</title>
        <authorList>
            <person name="Zeng Y."/>
        </authorList>
    </citation>
    <scope>NUCLEOTIDE SEQUENCE [LARGE SCALE GENOMIC DNA]</scope>
    <source>
        <strain evidence="8 9">TET16</strain>
    </source>
</reference>
<gene>
    <name evidence="8" type="ORF">HKW67_10325</name>
</gene>
<dbReference type="RefSeq" id="WP_171225308.1">
    <property type="nucleotide sequence ID" value="NZ_CP053085.1"/>
</dbReference>
<dbReference type="InterPro" id="IPR000531">
    <property type="entry name" value="Beta-barrel_TonB"/>
</dbReference>
<keyword evidence="3" id="KW-0998">Cell outer membrane</keyword>
<feature type="domain" description="TonB-dependent receptor-like beta-barrel" evidence="6">
    <location>
        <begin position="450"/>
        <end position="908"/>
    </location>
</feature>
<dbReference type="InterPro" id="IPR037066">
    <property type="entry name" value="Plug_dom_sf"/>
</dbReference>
<dbReference type="EMBL" id="CP053085">
    <property type="protein sequence ID" value="QJR35878.1"/>
    <property type="molecule type" value="Genomic_DNA"/>
</dbReference>
<comment type="similarity">
    <text evidence="4">Belongs to the TonB-dependent receptor family.</text>
</comment>
<evidence type="ECO:0000313" key="9">
    <source>
        <dbReference type="Proteomes" id="UP000500938"/>
    </source>
</evidence>
<dbReference type="Pfam" id="PF07715">
    <property type="entry name" value="Plug"/>
    <property type="match status" value="1"/>
</dbReference>
<evidence type="ECO:0000259" key="7">
    <source>
        <dbReference type="Pfam" id="PF07715"/>
    </source>
</evidence>
<dbReference type="InterPro" id="IPR010104">
    <property type="entry name" value="TonB_rcpt_bac"/>
</dbReference>
<dbReference type="Proteomes" id="UP000500938">
    <property type="component" value="Chromosome"/>
</dbReference>
<dbReference type="PANTHER" id="PTHR40980:SF4">
    <property type="entry name" value="TONB-DEPENDENT RECEPTOR-LIKE BETA-BARREL DOMAIN-CONTAINING PROTEIN"/>
    <property type="match status" value="1"/>
</dbReference>
<evidence type="ECO:0000256" key="5">
    <source>
        <dbReference type="SAM" id="SignalP"/>
    </source>
</evidence>
<dbReference type="KEGG" id="ggr:HKW67_10325"/>
<evidence type="ECO:0000313" key="8">
    <source>
        <dbReference type="EMBL" id="QJR35878.1"/>
    </source>
</evidence>
<protein>
    <submittedName>
        <fullName evidence="8">TonB-dependent receptor</fullName>
    </submittedName>
</protein>
<dbReference type="AlphaFoldDB" id="A0A6M4IPK0"/>
<accession>A0A6M4IPK0</accession>
<dbReference type="InterPro" id="IPR013784">
    <property type="entry name" value="Carb-bd-like_fold"/>
</dbReference>
<dbReference type="InterPro" id="IPR036942">
    <property type="entry name" value="Beta-barrel_TonB_sf"/>
</dbReference>
<proteinExistence type="inferred from homology"/>
<feature type="signal peptide" evidence="5">
    <location>
        <begin position="1"/>
        <end position="19"/>
    </location>
</feature>
<feature type="chain" id="PRO_5026852003" evidence="5">
    <location>
        <begin position="20"/>
        <end position="947"/>
    </location>
</feature>
<keyword evidence="4" id="KW-0798">TonB box</keyword>